<reference evidence="2" key="1">
    <citation type="submission" date="2021-03" db="EMBL/GenBank/DDBJ databases">
        <title>Streptomyces strains.</title>
        <authorList>
            <person name="Lund M.B."/>
            <person name="Toerring T."/>
        </authorList>
    </citation>
    <scope>NUCLEOTIDE SEQUENCE</scope>
    <source>
        <strain evidence="2">JCM 4242</strain>
    </source>
</reference>
<organism evidence="2 3">
    <name type="scientific">Streptomyces triculaminicus</name>
    <dbReference type="NCBI Taxonomy" id="2816232"/>
    <lineage>
        <taxon>Bacteria</taxon>
        <taxon>Bacillati</taxon>
        <taxon>Actinomycetota</taxon>
        <taxon>Actinomycetes</taxon>
        <taxon>Kitasatosporales</taxon>
        <taxon>Streptomycetaceae</taxon>
        <taxon>Streptomyces</taxon>
    </lineage>
</organism>
<sequence>MAYEPETLPVMPTPHSEALPEAEATPRRAERRRWWKPRRRKGTRRKPRSASRPGTAFAQPPVPAWHDAASRRGRWAALKDSSGGLMADFAPRDLTLPAREDRPDFPPPHPSP</sequence>
<comment type="caution">
    <text evidence="2">The sequence shown here is derived from an EMBL/GenBank/DDBJ whole genome shotgun (WGS) entry which is preliminary data.</text>
</comment>
<dbReference type="AlphaFoldDB" id="A0A939FND6"/>
<feature type="compositionally biased region" description="Basic residues" evidence="1">
    <location>
        <begin position="29"/>
        <end position="49"/>
    </location>
</feature>
<proteinExistence type="predicted"/>
<evidence type="ECO:0000313" key="3">
    <source>
        <dbReference type="Proteomes" id="UP000664781"/>
    </source>
</evidence>
<accession>A0A939FND6</accession>
<dbReference type="RefSeq" id="WP_207246999.1">
    <property type="nucleotide sequence ID" value="NZ_JAFMOF010000001.1"/>
</dbReference>
<dbReference type="Proteomes" id="UP000664781">
    <property type="component" value="Unassembled WGS sequence"/>
</dbReference>
<evidence type="ECO:0000256" key="1">
    <source>
        <dbReference type="SAM" id="MobiDB-lite"/>
    </source>
</evidence>
<gene>
    <name evidence="2" type="ORF">J1792_09425</name>
</gene>
<evidence type="ECO:0000313" key="2">
    <source>
        <dbReference type="EMBL" id="MBO0653005.1"/>
    </source>
</evidence>
<name>A0A939FND6_9ACTN</name>
<feature type="region of interest" description="Disordered" evidence="1">
    <location>
        <begin position="1"/>
        <end position="112"/>
    </location>
</feature>
<dbReference type="EMBL" id="JAFMOF010000001">
    <property type="protein sequence ID" value="MBO0653005.1"/>
    <property type="molecule type" value="Genomic_DNA"/>
</dbReference>
<protein>
    <submittedName>
        <fullName evidence="2">Uncharacterized protein</fullName>
    </submittedName>
</protein>
<keyword evidence="3" id="KW-1185">Reference proteome</keyword>